<dbReference type="Pfam" id="PF00106">
    <property type="entry name" value="adh_short"/>
    <property type="match status" value="1"/>
</dbReference>
<reference evidence="3 4" key="1">
    <citation type="submission" date="2024-10" db="EMBL/GenBank/DDBJ databases">
        <title>The Natural Products Discovery Center: Release of the First 8490 Sequenced Strains for Exploring Actinobacteria Biosynthetic Diversity.</title>
        <authorList>
            <person name="Kalkreuter E."/>
            <person name="Kautsar S.A."/>
            <person name="Yang D."/>
            <person name="Bader C.D."/>
            <person name="Teijaro C.N."/>
            <person name="Fluegel L."/>
            <person name="Davis C.M."/>
            <person name="Simpson J.R."/>
            <person name="Lauterbach L."/>
            <person name="Steele A.D."/>
            <person name="Gui C."/>
            <person name="Meng S."/>
            <person name="Li G."/>
            <person name="Viehrig K."/>
            <person name="Ye F."/>
            <person name="Su P."/>
            <person name="Kiefer A.F."/>
            <person name="Nichols A."/>
            <person name="Cepeda A.J."/>
            <person name="Yan W."/>
            <person name="Fan B."/>
            <person name="Jiang Y."/>
            <person name="Adhikari A."/>
            <person name="Zheng C.-J."/>
            <person name="Schuster L."/>
            <person name="Cowan T.M."/>
            <person name="Smanski M.J."/>
            <person name="Chevrette M.G."/>
            <person name="De Carvalho L.P.S."/>
            <person name="Shen B."/>
        </authorList>
    </citation>
    <scope>NUCLEOTIDE SEQUENCE [LARGE SCALE GENOMIC DNA]</scope>
    <source>
        <strain evidence="3 4">NPDC002173</strain>
    </source>
</reference>
<sequence length="233" mass="25078">PPRPSSCFNWSTDGPCKAITNRHKRLRGKVHYVPGDICDEQDVTAALNRAEAFGELRASVKLRRNRSRRIEPRPVRTTPLEQFAEVGRVNLVGAFNLMRLAAHRMADLEPVAGERGVIINTGSIAGFDAPPGMAAYVASKSGLAGMTLTAARDLAPTLIRVVTVAPGMFDTPMFGRLPEFAQRKALSGAQHPYRLGAPAEFANLVAHVIQNPMINGGTIRIDGASRLGGHAHS</sequence>
<dbReference type="RefSeq" id="WP_387418400.1">
    <property type="nucleotide sequence ID" value="NZ_JBIASD010000078.1"/>
</dbReference>
<name>A0ABW6T8F7_9ACTN</name>
<dbReference type="Proteomes" id="UP001602013">
    <property type="component" value="Unassembled WGS sequence"/>
</dbReference>
<dbReference type="PANTHER" id="PTHR43658">
    <property type="entry name" value="SHORT-CHAIN DEHYDROGENASE/REDUCTASE"/>
    <property type="match status" value="1"/>
</dbReference>
<feature type="non-terminal residue" evidence="3">
    <location>
        <position position="1"/>
    </location>
</feature>
<dbReference type="InterPro" id="IPR036291">
    <property type="entry name" value="NAD(P)-bd_dom_sf"/>
</dbReference>
<gene>
    <name evidence="3" type="ORF">ACFYXI_42820</name>
</gene>
<comment type="caution">
    <text evidence="3">The sequence shown here is derived from an EMBL/GenBank/DDBJ whole genome shotgun (WGS) entry which is preliminary data.</text>
</comment>
<protein>
    <submittedName>
        <fullName evidence="3">SDR family NAD(P)-dependent oxidoreductase</fullName>
    </submittedName>
</protein>
<comment type="similarity">
    <text evidence="1">Belongs to the short-chain dehydrogenases/reductases (SDR) family.</text>
</comment>
<dbReference type="InterPro" id="IPR002347">
    <property type="entry name" value="SDR_fam"/>
</dbReference>
<evidence type="ECO:0000256" key="1">
    <source>
        <dbReference type="ARBA" id="ARBA00006484"/>
    </source>
</evidence>
<evidence type="ECO:0000313" key="3">
    <source>
        <dbReference type="EMBL" id="MFF3672238.1"/>
    </source>
</evidence>
<dbReference type="PRINTS" id="PR00081">
    <property type="entry name" value="GDHRDH"/>
</dbReference>
<accession>A0ABW6T8F7</accession>
<dbReference type="SUPFAM" id="SSF51735">
    <property type="entry name" value="NAD(P)-binding Rossmann-fold domains"/>
    <property type="match status" value="1"/>
</dbReference>
<dbReference type="PROSITE" id="PS00061">
    <property type="entry name" value="ADH_SHORT"/>
    <property type="match status" value="1"/>
</dbReference>
<proteinExistence type="inferred from homology"/>
<evidence type="ECO:0000313" key="4">
    <source>
        <dbReference type="Proteomes" id="UP001602013"/>
    </source>
</evidence>
<dbReference type="InterPro" id="IPR020904">
    <property type="entry name" value="Sc_DH/Rdtase_CS"/>
</dbReference>
<dbReference type="Gene3D" id="3.40.50.720">
    <property type="entry name" value="NAD(P)-binding Rossmann-like Domain"/>
    <property type="match status" value="1"/>
</dbReference>
<keyword evidence="2" id="KW-0560">Oxidoreductase</keyword>
<keyword evidence="4" id="KW-1185">Reference proteome</keyword>
<dbReference type="EMBL" id="JBIASD010000078">
    <property type="protein sequence ID" value="MFF3672238.1"/>
    <property type="molecule type" value="Genomic_DNA"/>
</dbReference>
<evidence type="ECO:0000256" key="2">
    <source>
        <dbReference type="ARBA" id="ARBA00023002"/>
    </source>
</evidence>
<dbReference type="PANTHER" id="PTHR43658:SF8">
    <property type="entry name" value="17-BETA-HYDROXYSTEROID DEHYDROGENASE 14-RELATED"/>
    <property type="match status" value="1"/>
</dbReference>
<organism evidence="3 4">
    <name type="scientific">Microtetraspora malaysiensis</name>
    <dbReference type="NCBI Taxonomy" id="161358"/>
    <lineage>
        <taxon>Bacteria</taxon>
        <taxon>Bacillati</taxon>
        <taxon>Actinomycetota</taxon>
        <taxon>Actinomycetes</taxon>
        <taxon>Streptosporangiales</taxon>
        <taxon>Streptosporangiaceae</taxon>
        <taxon>Microtetraspora</taxon>
    </lineage>
</organism>